<accession>A0A5C5RTK4</accession>
<dbReference type="RefSeq" id="WP_114514365.1">
    <property type="nucleotide sequence ID" value="NZ_VIGX01000027.1"/>
</dbReference>
<protein>
    <submittedName>
        <fullName evidence="2">Uncharacterized protein</fullName>
    </submittedName>
</protein>
<proteinExistence type="predicted"/>
<comment type="caution">
    <text evidence="2">The sequence shown here is derived from an EMBL/GenBank/DDBJ whole genome shotgun (WGS) entry which is preliminary data.</text>
</comment>
<dbReference type="EMBL" id="VIGX01000027">
    <property type="protein sequence ID" value="TWS25541.1"/>
    <property type="molecule type" value="Genomic_DNA"/>
</dbReference>
<evidence type="ECO:0000256" key="1">
    <source>
        <dbReference type="SAM" id="MobiDB-lite"/>
    </source>
</evidence>
<dbReference type="AlphaFoldDB" id="A0A5C5RTK4"/>
<evidence type="ECO:0000313" key="2">
    <source>
        <dbReference type="EMBL" id="TWS25541.1"/>
    </source>
</evidence>
<reference evidence="2 3" key="1">
    <citation type="submission" date="2019-06" db="EMBL/GenBank/DDBJ databases">
        <title>Tsukamurella conjunctivitidis sp. nov., Tsukamurella assacharolytica sp. nov. and Tsukamurella sputae sp. nov. isolated from patients with conjunctivitis, bacteraemia (lymphoma) and respiratory infection (sputum) in Hong Kong.</title>
        <authorList>
            <person name="Teng J.L.L."/>
            <person name="Lee H.H."/>
            <person name="Fong J.Y.H."/>
            <person name="Fok K.M.N."/>
            <person name="Lau S.K.P."/>
            <person name="Woo P.C.Y."/>
        </authorList>
    </citation>
    <scope>NUCLEOTIDE SEQUENCE [LARGE SCALE GENOMIC DNA]</scope>
    <source>
        <strain evidence="2 3">HKU72</strain>
    </source>
</reference>
<feature type="compositionally biased region" description="Basic and acidic residues" evidence="1">
    <location>
        <begin position="49"/>
        <end position="60"/>
    </location>
</feature>
<feature type="region of interest" description="Disordered" evidence="1">
    <location>
        <begin position="49"/>
        <end position="133"/>
    </location>
</feature>
<dbReference type="Proteomes" id="UP000319375">
    <property type="component" value="Unassembled WGS sequence"/>
</dbReference>
<organism evidence="2 3">
    <name type="scientific">Tsukamurella conjunctivitidis</name>
    <dbReference type="NCBI Taxonomy" id="2592068"/>
    <lineage>
        <taxon>Bacteria</taxon>
        <taxon>Bacillati</taxon>
        <taxon>Actinomycetota</taxon>
        <taxon>Actinomycetes</taxon>
        <taxon>Mycobacteriales</taxon>
        <taxon>Tsukamurellaceae</taxon>
        <taxon>Tsukamurella</taxon>
    </lineage>
</organism>
<sequence>MTDTLTGYDPASTAAALLRDENERSACFHNLANSFAEVLELRAQLEAKSAEFSRHRDEAGTKFGLTDSQLRSAGIDPKLADPPAAKTPTRARRARQPRPAAPKQSSATASAATTPSPDAEHQQPAPEGQGAAQ</sequence>
<keyword evidence="3" id="KW-1185">Reference proteome</keyword>
<feature type="compositionally biased region" description="Low complexity" evidence="1">
    <location>
        <begin position="97"/>
        <end position="133"/>
    </location>
</feature>
<name>A0A5C5RTK4_9ACTN</name>
<gene>
    <name evidence="2" type="ORF">FK530_23235</name>
</gene>
<evidence type="ECO:0000313" key="3">
    <source>
        <dbReference type="Proteomes" id="UP000319375"/>
    </source>
</evidence>